<dbReference type="EMBL" id="CABDUW010001542">
    <property type="protein sequence ID" value="VTJ82476.1"/>
    <property type="molecule type" value="Genomic_DNA"/>
</dbReference>
<proteinExistence type="predicted"/>
<reference evidence="2" key="1">
    <citation type="submission" date="2019-04" db="EMBL/GenBank/DDBJ databases">
        <authorList>
            <person name="Alioto T."/>
            <person name="Alioto T."/>
        </authorList>
    </citation>
    <scope>NUCLEOTIDE SEQUENCE [LARGE SCALE GENOMIC DNA]</scope>
</reference>
<name>A0A5E4CKW6_MARMO</name>
<comment type="caution">
    <text evidence="2">The sequence shown here is derived from an EMBL/GenBank/DDBJ whole genome shotgun (WGS) entry which is preliminary data.</text>
</comment>
<keyword evidence="3" id="KW-1185">Reference proteome</keyword>
<organism evidence="2 3">
    <name type="scientific">Marmota monax</name>
    <name type="common">Woodchuck</name>
    <dbReference type="NCBI Taxonomy" id="9995"/>
    <lineage>
        <taxon>Eukaryota</taxon>
        <taxon>Metazoa</taxon>
        <taxon>Chordata</taxon>
        <taxon>Craniata</taxon>
        <taxon>Vertebrata</taxon>
        <taxon>Euteleostomi</taxon>
        <taxon>Mammalia</taxon>
        <taxon>Eutheria</taxon>
        <taxon>Euarchontoglires</taxon>
        <taxon>Glires</taxon>
        <taxon>Rodentia</taxon>
        <taxon>Sciuromorpha</taxon>
        <taxon>Sciuridae</taxon>
        <taxon>Xerinae</taxon>
        <taxon>Marmotini</taxon>
        <taxon>Marmota</taxon>
    </lineage>
</organism>
<accession>A0A5E4CKW6</accession>
<gene>
    <name evidence="2" type="ORF">MONAX_5E000142</name>
</gene>
<evidence type="ECO:0000313" key="2">
    <source>
        <dbReference type="EMBL" id="VTJ82476.1"/>
    </source>
</evidence>
<feature type="region of interest" description="Disordered" evidence="1">
    <location>
        <begin position="119"/>
        <end position="171"/>
    </location>
</feature>
<dbReference type="AlphaFoldDB" id="A0A5E4CKW6"/>
<protein>
    <submittedName>
        <fullName evidence="2">Uncharacterized protein</fullName>
    </submittedName>
</protein>
<evidence type="ECO:0000313" key="3">
    <source>
        <dbReference type="Proteomes" id="UP000335636"/>
    </source>
</evidence>
<dbReference type="Proteomes" id="UP000335636">
    <property type="component" value="Unassembled WGS sequence"/>
</dbReference>
<evidence type="ECO:0000256" key="1">
    <source>
        <dbReference type="SAM" id="MobiDB-lite"/>
    </source>
</evidence>
<sequence length="171" mass="18890">MTESVQLQLNWFPSSSLPVRSDRGRRELMVQPLRVFEGVSVLRDEDGAVKRIRGAPKTYPPISIFRHPLVYPPTYPPPICPSSLLFTHLPILRPPTETPNLLLSSGKDTQTRITSTHDWGKSTVSVLTRGEPGTEWPGPGPELDDQSNWEVGDVGTASKTPTHVVRDGSES</sequence>